<dbReference type="Proteomes" id="UP000319342">
    <property type="component" value="Chromosome"/>
</dbReference>
<protein>
    <submittedName>
        <fullName evidence="3">2-acyl-glycerophospho-ethanolamine acyltransferase</fullName>
    </submittedName>
</protein>
<evidence type="ECO:0000313" key="3">
    <source>
        <dbReference type="EMBL" id="QDU86173.1"/>
    </source>
</evidence>
<dbReference type="SMART" id="SM00563">
    <property type="entry name" value="PlsC"/>
    <property type="match status" value="1"/>
</dbReference>
<dbReference type="Pfam" id="PF01553">
    <property type="entry name" value="Acyltransferase"/>
    <property type="match status" value="1"/>
</dbReference>
<dbReference type="AlphaFoldDB" id="A0A518D3W4"/>
<sequence length="439" mass="48124">MSLFRRLSRIYYRFERIGAPLPEDGPLILVANHVNGLLDPAAMLHFGERELCFLGKEPLLRMPLFGWLFRSMEVVPVFRAEDGADTNQNLRTFEAVWRALESGRTIVMFPEGKSHDLPGLQPIKTGAARMALGTDPSRAGEVRIVPVGIVYERKKRFGSRATLLAHEAIDAGAYRTAGGSADREAVLALTARVEAALRDVTVDVVDHEDRPILEIAERIWNPAPGRERVERLAALARASADLRQSDPARIERLRGRLAAFAECLGPLGASVDHLDLRVGPAGALAATLRILFGLLVHVPLIAVAAVWWAVPVLLMHLIGSRAIRKPDLYGTYKALASFVLVPIWHVALCLWIWLGLGAGGSALAGFLLAPPIGVLAVHGFRRERWLWREALVFARLALSGRMVERLRLERADLAAEIEALAATVPTEQRRMGGIGAVQA</sequence>
<keyword evidence="1" id="KW-0472">Membrane</keyword>
<keyword evidence="3" id="KW-0012">Acyltransferase</keyword>
<dbReference type="SUPFAM" id="SSF69593">
    <property type="entry name" value="Glycerol-3-phosphate (1)-acyltransferase"/>
    <property type="match status" value="1"/>
</dbReference>
<keyword evidence="1" id="KW-0812">Transmembrane</keyword>
<feature type="transmembrane region" description="Helical" evidence="1">
    <location>
        <begin position="290"/>
        <end position="314"/>
    </location>
</feature>
<keyword evidence="4" id="KW-1185">Reference proteome</keyword>
<dbReference type="EMBL" id="CP036290">
    <property type="protein sequence ID" value="QDU86173.1"/>
    <property type="molecule type" value="Genomic_DNA"/>
</dbReference>
<keyword evidence="3" id="KW-0808">Transferase</keyword>
<accession>A0A518D3W4</accession>
<proteinExistence type="predicted"/>
<evidence type="ECO:0000256" key="1">
    <source>
        <dbReference type="SAM" id="Phobius"/>
    </source>
</evidence>
<feature type="transmembrane region" description="Helical" evidence="1">
    <location>
        <begin position="360"/>
        <end position="380"/>
    </location>
</feature>
<reference evidence="3 4" key="1">
    <citation type="submission" date="2019-02" db="EMBL/GenBank/DDBJ databases">
        <title>Deep-cultivation of Planctomycetes and their phenomic and genomic characterization uncovers novel biology.</title>
        <authorList>
            <person name="Wiegand S."/>
            <person name="Jogler M."/>
            <person name="Boedeker C."/>
            <person name="Pinto D."/>
            <person name="Vollmers J."/>
            <person name="Rivas-Marin E."/>
            <person name="Kohn T."/>
            <person name="Peeters S.H."/>
            <person name="Heuer A."/>
            <person name="Rast P."/>
            <person name="Oberbeckmann S."/>
            <person name="Bunk B."/>
            <person name="Jeske O."/>
            <person name="Meyerdierks A."/>
            <person name="Storesund J.E."/>
            <person name="Kallscheuer N."/>
            <person name="Luecker S."/>
            <person name="Lage O.M."/>
            <person name="Pohl T."/>
            <person name="Merkel B.J."/>
            <person name="Hornburger P."/>
            <person name="Mueller R.-W."/>
            <person name="Bruemmer F."/>
            <person name="Labrenz M."/>
            <person name="Spormann A.M."/>
            <person name="Op den Camp H."/>
            <person name="Overmann J."/>
            <person name="Amann R."/>
            <person name="Jetten M.S.M."/>
            <person name="Mascher T."/>
            <person name="Medema M.H."/>
            <person name="Devos D.P."/>
            <person name="Kaster A.-K."/>
            <person name="Ovreas L."/>
            <person name="Rohde M."/>
            <person name="Galperin M.Y."/>
            <person name="Jogler C."/>
        </authorList>
    </citation>
    <scope>NUCLEOTIDE SEQUENCE [LARGE SCALE GENOMIC DNA]</scope>
    <source>
        <strain evidence="3 4">Pla163</strain>
    </source>
</reference>
<dbReference type="PANTHER" id="PTHR31605">
    <property type="entry name" value="GLYCEROL-3-PHOSPHATE O-ACYLTRANSFERASE 1"/>
    <property type="match status" value="1"/>
</dbReference>
<dbReference type="InterPro" id="IPR002123">
    <property type="entry name" value="Plipid/glycerol_acylTrfase"/>
</dbReference>
<feature type="domain" description="Phospholipid/glycerol acyltransferase" evidence="2">
    <location>
        <begin position="27"/>
        <end position="152"/>
    </location>
</feature>
<evidence type="ECO:0000313" key="4">
    <source>
        <dbReference type="Proteomes" id="UP000319342"/>
    </source>
</evidence>
<dbReference type="GO" id="GO:0004366">
    <property type="term" value="F:glycerol-3-phosphate O-acyltransferase activity"/>
    <property type="evidence" value="ECO:0007669"/>
    <property type="project" value="TreeGrafter"/>
</dbReference>
<dbReference type="GO" id="GO:0016287">
    <property type="term" value="F:glycerone-phosphate O-acyltransferase activity"/>
    <property type="evidence" value="ECO:0007669"/>
    <property type="project" value="TreeGrafter"/>
</dbReference>
<name>A0A518D3W4_9BACT</name>
<keyword evidence="1" id="KW-1133">Transmembrane helix</keyword>
<dbReference type="GO" id="GO:0008654">
    <property type="term" value="P:phospholipid biosynthetic process"/>
    <property type="evidence" value="ECO:0007669"/>
    <property type="project" value="TreeGrafter"/>
</dbReference>
<feature type="transmembrane region" description="Helical" evidence="1">
    <location>
        <begin position="335"/>
        <end position="354"/>
    </location>
</feature>
<dbReference type="PANTHER" id="PTHR31605:SF0">
    <property type="entry name" value="GLYCEROL-3-PHOSPHATE O-ACYLTRANSFERASE 1"/>
    <property type="match status" value="1"/>
</dbReference>
<organism evidence="3 4">
    <name type="scientific">Rohdeia mirabilis</name>
    <dbReference type="NCBI Taxonomy" id="2528008"/>
    <lineage>
        <taxon>Bacteria</taxon>
        <taxon>Pseudomonadati</taxon>
        <taxon>Planctomycetota</taxon>
        <taxon>Planctomycetia</taxon>
        <taxon>Planctomycetia incertae sedis</taxon>
        <taxon>Rohdeia</taxon>
    </lineage>
</organism>
<dbReference type="InterPro" id="IPR052744">
    <property type="entry name" value="GPAT/DAPAT"/>
</dbReference>
<evidence type="ECO:0000259" key="2">
    <source>
        <dbReference type="SMART" id="SM00563"/>
    </source>
</evidence>
<gene>
    <name evidence="3" type="ORF">Pla163_33230</name>
</gene>